<evidence type="ECO:0000313" key="2">
    <source>
        <dbReference type="Proteomes" id="UP000053676"/>
    </source>
</evidence>
<dbReference type="Proteomes" id="UP000053676">
    <property type="component" value="Unassembled WGS sequence"/>
</dbReference>
<evidence type="ECO:0000313" key="1">
    <source>
        <dbReference type="EMBL" id="ETN85158.1"/>
    </source>
</evidence>
<keyword evidence="2" id="KW-1185">Reference proteome</keyword>
<dbReference type="AlphaFoldDB" id="W2TTP3"/>
<organism evidence="1 2">
    <name type="scientific">Necator americanus</name>
    <name type="common">Human hookworm</name>
    <dbReference type="NCBI Taxonomy" id="51031"/>
    <lineage>
        <taxon>Eukaryota</taxon>
        <taxon>Metazoa</taxon>
        <taxon>Ecdysozoa</taxon>
        <taxon>Nematoda</taxon>
        <taxon>Chromadorea</taxon>
        <taxon>Rhabditida</taxon>
        <taxon>Rhabditina</taxon>
        <taxon>Rhabditomorpha</taxon>
        <taxon>Strongyloidea</taxon>
        <taxon>Ancylostomatidae</taxon>
        <taxon>Bunostominae</taxon>
        <taxon>Necator</taxon>
    </lineage>
</organism>
<dbReference type="KEGG" id="nai:NECAME_06547"/>
<protein>
    <submittedName>
        <fullName evidence="1">Uncharacterized protein</fullName>
    </submittedName>
</protein>
<reference evidence="2" key="1">
    <citation type="journal article" date="2014" name="Nat. Genet.">
        <title>Genome of the human hookworm Necator americanus.</title>
        <authorList>
            <person name="Tang Y.T."/>
            <person name="Gao X."/>
            <person name="Rosa B.A."/>
            <person name="Abubucker S."/>
            <person name="Hallsworth-Pepin K."/>
            <person name="Martin J."/>
            <person name="Tyagi R."/>
            <person name="Heizer E."/>
            <person name="Zhang X."/>
            <person name="Bhonagiri-Palsikar V."/>
            <person name="Minx P."/>
            <person name="Warren W.C."/>
            <person name="Wang Q."/>
            <person name="Zhan B."/>
            <person name="Hotez P.J."/>
            <person name="Sternberg P.W."/>
            <person name="Dougall A."/>
            <person name="Gaze S.T."/>
            <person name="Mulvenna J."/>
            <person name="Sotillo J."/>
            <person name="Ranganathan S."/>
            <person name="Rabelo E.M."/>
            <person name="Wilson R.K."/>
            <person name="Felgner P.L."/>
            <person name="Bethony J."/>
            <person name="Hawdon J.M."/>
            <person name="Gasser R.B."/>
            <person name="Loukas A."/>
            <person name="Mitreva M."/>
        </authorList>
    </citation>
    <scope>NUCLEOTIDE SEQUENCE [LARGE SCALE GENOMIC DNA]</scope>
</reference>
<sequence length="47" mass="5833">MHQFSVCLQKVHHRSSDLQHGMISIFHRRHLFQMRESTRNRISRCHY</sequence>
<gene>
    <name evidence="1" type="ORF">NECAME_06547</name>
</gene>
<accession>W2TTP3</accession>
<name>W2TTP3_NECAM</name>
<dbReference type="EMBL" id="KI657794">
    <property type="protein sequence ID" value="ETN85158.1"/>
    <property type="molecule type" value="Genomic_DNA"/>
</dbReference>
<proteinExistence type="predicted"/>